<accession>A0ABX8SV78</accession>
<protein>
    <submittedName>
        <fullName evidence="3">DUF1090 domain-containing protein</fullName>
    </submittedName>
</protein>
<dbReference type="Pfam" id="PF06476">
    <property type="entry name" value="DUF1090"/>
    <property type="match status" value="1"/>
</dbReference>
<feature type="signal peptide" evidence="2">
    <location>
        <begin position="1"/>
        <end position="21"/>
    </location>
</feature>
<keyword evidence="2" id="KW-0732">Signal</keyword>
<evidence type="ECO:0000313" key="3">
    <source>
        <dbReference type="EMBL" id="QXX78788.1"/>
    </source>
</evidence>
<keyword evidence="1" id="KW-0175">Coiled coil</keyword>
<sequence>MRIAAACLSTVLSVMALPVWADNPACQYRAAEIQNQIDYARERGNVHKQSGLERALTQVQQHCKDEDLLRDAQEAIREQQEEIQERMEEIAQQTRKGDTDKVRKLEQKLERDRIELEQLREELNELQALGAM</sequence>
<organism evidence="3 4">
    <name type="scientific">Alcaligenes ammonioxydans</name>
    <dbReference type="NCBI Taxonomy" id="2582914"/>
    <lineage>
        <taxon>Bacteria</taxon>
        <taxon>Pseudomonadati</taxon>
        <taxon>Pseudomonadota</taxon>
        <taxon>Betaproteobacteria</taxon>
        <taxon>Burkholderiales</taxon>
        <taxon>Alcaligenaceae</taxon>
        <taxon>Alcaligenes</taxon>
    </lineage>
</organism>
<reference evidence="3 4" key="1">
    <citation type="submission" date="2020-02" db="EMBL/GenBank/DDBJ databases">
        <title>Partial ammonium oxidation to N2 by heterotrophic bacteria.</title>
        <authorList>
            <person name="Wu M."/>
        </authorList>
    </citation>
    <scope>NUCLEOTIDE SEQUENCE [LARGE SCALE GENOMIC DNA]</scope>
    <source>
        <strain evidence="3 4">HO-1</strain>
    </source>
</reference>
<evidence type="ECO:0000256" key="1">
    <source>
        <dbReference type="SAM" id="Coils"/>
    </source>
</evidence>
<gene>
    <name evidence="3" type="ORF">FE795_07020</name>
</gene>
<dbReference type="InterPro" id="IPR009468">
    <property type="entry name" value="DUF1090"/>
</dbReference>
<evidence type="ECO:0000313" key="4">
    <source>
        <dbReference type="Proteomes" id="UP000826050"/>
    </source>
</evidence>
<dbReference type="RefSeq" id="WP_219235942.1">
    <property type="nucleotide sequence ID" value="NZ_CP049362.1"/>
</dbReference>
<dbReference type="EMBL" id="CP049362">
    <property type="protein sequence ID" value="QXX78788.1"/>
    <property type="molecule type" value="Genomic_DNA"/>
</dbReference>
<name>A0ABX8SV78_9BURK</name>
<keyword evidence="4" id="KW-1185">Reference proteome</keyword>
<proteinExistence type="predicted"/>
<evidence type="ECO:0000256" key="2">
    <source>
        <dbReference type="SAM" id="SignalP"/>
    </source>
</evidence>
<feature type="chain" id="PRO_5045148320" evidence="2">
    <location>
        <begin position="22"/>
        <end position="132"/>
    </location>
</feature>
<dbReference type="Proteomes" id="UP000826050">
    <property type="component" value="Chromosome"/>
</dbReference>
<feature type="coiled-coil region" evidence="1">
    <location>
        <begin position="69"/>
        <end position="129"/>
    </location>
</feature>